<dbReference type="InterPro" id="IPR036259">
    <property type="entry name" value="MFS_trans_sf"/>
</dbReference>
<feature type="transmembrane region" description="Helical" evidence="7">
    <location>
        <begin position="278"/>
        <end position="295"/>
    </location>
</feature>
<dbReference type="Gene3D" id="1.20.1250.20">
    <property type="entry name" value="MFS general substrate transporter like domains"/>
    <property type="match status" value="2"/>
</dbReference>
<dbReference type="SUPFAM" id="SSF103473">
    <property type="entry name" value="MFS general substrate transporter"/>
    <property type="match status" value="1"/>
</dbReference>
<evidence type="ECO:0000256" key="7">
    <source>
        <dbReference type="SAM" id="Phobius"/>
    </source>
</evidence>
<reference evidence="9" key="2">
    <citation type="submission" date="2014-02" db="EMBL/GenBank/DDBJ databases">
        <title>Complete DNA sequence of /Kuraishia capsulata/ illustrates novel genomic features among budding yeasts (/Saccharomycotina/).</title>
        <authorList>
            <person name="Morales L."/>
            <person name="Noel B."/>
            <person name="Porcel B."/>
            <person name="Marcet-Houben M."/>
            <person name="Hullo M-F."/>
            <person name="Sacerdot C."/>
            <person name="Tekaia F."/>
            <person name="Leh-Louis V."/>
            <person name="Despons L."/>
            <person name="Khanna V."/>
            <person name="Aury J-M."/>
            <person name="Barbe V."/>
            <person name="Couloux A."/>
            <person name="Labadie K."/>
            <person name="Pelletier E."/>
            <person name="Souciet J-L."/>
            <person name="Boekhout T."/>
            <person name="Gabaldon T."/>
            <person name="Wincker P."/>
            <person name="Dujon B."/>
        </authorList>
    </citation>
    <scope>NUCLEOTIDE SEQUENCE</scope>
    <source>
        <strain evidence="9">CBS 1993</strain>
    </source>
</reference>
<comment type="subcellular location">
    <subcellularLocation>
        <location evidence="1">Membrane</location>
        <topology evidence="1">Multi-pass membrane protein</topology>
    </subcellularLocation>
</comment>
<feature type="transmembrane region" description="Helical" evidence="7">
    <location>
        <begin position="213"/>
        <end position="235"/>
    </location>
</feature>
<feature type="domain" description="Major facilitator superfamily (MFS) profile" evidence="8">
    <location>
        <begin position="1"/>
        <end position="410"/>
    </location>
</feature>
<dbReference type="AlphaFoldDB" id="W6MK32"/>
<dbReference type="Pfam" id="PF07690">
    <property type="entry name" value="MFS_1"/>
    <property type="match status" value="1"/>
</dbReference>
<protein>
    <recommendedName>
        <fullName evidence="8">Major facilitator superfamily (MFS) profile domain-containing protein</fullName>
    </recommendedName>
</protein>
<feature type="transmembrane region" description="Helical" evidence="7">
    <location>
        <begin position="387"/>
        <end position="405"/>
    </location>
</feature>
<evidence type="ECO:0000256" key="2">
    <source>
        <dbReference type="ARBA" id="ARBA00022448"/>
    </source>
</evidence>
<keyword evidence="5 7" id="KW-0472">Membrane</keyword>
<feature type="transmembrane region" description="Helical" evidence="7">
    <location>
        <begin position="73"/>
        <end position="98"/>
    </location>
</feature>
<evidence type="ECO:0000256" key="3">
    <source>
        <dbReference type="ARBA" id="ARBA00022692"/>
    </source>
</evidence>
<name>W6MK32_9ASCO</name>
<dbReference type="PANTHER" id="PTHR42718:SF9">
    <property type="entry name" value="MAJOR FACILITATOR SUPERFAMILY MULTIDRUG TRANSPORTER MFSC"/>
    <property type="match status" value="1"/>
</dbReference>
<dbReference type="InterPro" id="IPR020846">
    <property type="entry name" value="MFS_dom"/>
</dbReference>
<feature type="transmembrane region" description="Helical" evidence="7">
    <location>
        <begin position="105"/>
        <end position="127"/>
    </location>
</feature>
<accession>W6MK32</accession>
<evidence type="ECO:0000256" key="5">
    <source>
        <dbReference type="ARBA" id="ARBA00023136"/>
    </source>
</evidence>
<proteinExistence type="predicted"/>
<dbReference type="EMBL" id="HG793127">
    <property type="protein sequence ID" value="CDK26348.1"/>
    <property type="molecule type" value="Genomic_DNA"/>
</dbReference>
<dbReference type="RefSeq" id="XP_022458354.1">
    <property type="nucleotide sequence ID" value="XM_022602560.1"/>
</dbReference>
<evidence type="ECO:0000256" key="6">
    <source>
        <dbReference type="SAM" id="MobiDB-lite"/>
    </source>
</evidence>
<feature type="transmembrane region" description="Helical" evidence="7">
    <location>
        <begin position="14"/>
        <end position="33"/>
    </location>
</feature>
<feature type="transmembrane region" description="Helical" evidence="7">
    <location>
        <begin position="40"/>
        <end position="61"/>
    </location>
</feature>
<feature type="transmembrane region" description="Helical" evidence="7">
    <location>
        <begin position="247"/>
        <end position="272"/>
    </location>
</feature>
<dbReference type="HOGENOM" id="CLU_000960_29_0_1"/>
<feature type="compositionally biased region" description="Polar residues" evidence="6">
    <location>
        <begin position="415"/>
        <end position="431"/>
    </location>
</feature>
<evidence type="ECO:0000313" key="9">
    <source>
        <dbReference type="EMBL" id="CDK26348.1"/>
    </source>
</evidence>
<feature type="transmembrane region" description="Helical" evidence="7">
    <location>
        <begin position="169"/>
        <end position="193"/>
    </location>
</feature>
<dbReference type="PROSITE" id="PS50850">
    <property type="entry name" value="MFS"/>
    <property type="match status" value="1"/>
</dbReference>
<dbReference type="PANTHER" id="PTHR42718">
    <property type="entry name" value="MAJOR FACILITATOR SUPERFAMILY MULTIDRUG TRANSPORTER MFSC"/>
    <property type="match status" value="1"/>
</dbReference>
<evidence type="ECO:0000259" key="8">
    <source>
        <dbReference type="PROSITE" id="PS50850"/>
    </source>
</evidence>
<evidence type="ECO:0000313" key="10">
    <source>
        <dbReference type="Proteomes" id="UP000019384"/>
    </source>
</evidence>
<feature type="region of interest" description="Disordered" evidence="6">
    <location>
        <begin position="415"/>
        <end position="441"/>
    </location>
</feature>
<keyword evidence="10" id="KW-1185">Reference proteome</keyword>
<evidence type="ECO:0000256" key="1">
    <source>
        <dbReference type="ARBA" id="ARBA00004141"/>
    </source>
</evidence>
<organism evidence="9 10">
    <name type="scientific">Kuraishia capsulata CBS 1993</name>
    <dbReference type="NCBI Taxonomy" id="1382522"/>
    <lineage>
        <taxon>Eukaryota</taxon>
        <taxon>Fungi</taxon>
        <taxon>Dikarya</taxon>
        <taxon>Ascomycota</taxon>
        <taxon>Saccharomycotina</taxon>
        <taxon>Pichiomycetes</taxon>
        <taxon>Pichiales</taxon>
        <taxon>Pichiaceae</taxon>
        <taxon>Kuraishia</taxon>
    </lineage>
</organism>
<evidence type="ECO:0000256" key="4">
    <source>
        <dbReference type="ARBA" id="ARBA00022989"/>
    </source>
</evidence>
<sequence>MIFGRFGDIVGHHYQYVCGMFFLGVLIVIAASVENLYAIIVFRALQGIAAASTVPSSYALIGHSFEGKALNLAMGVVTVLMTVSAGMGFVFGGAFALIPIGYRGVFYLFGGLSLLTAILGLFCIDPVPKNSKRIRDLDVFGVFMVLSGILLFVTGVTEGGFGWRSPRSYVPMIFGVLLIGFHFLWEWRLVFMIKLFKNTQLLIPPSAWGIPNFIVFNIAVGLAFSGMVTMILCSLEIYQYVALNSPVIAAVKTIVGPISILLASFPVGYFYGKISPKIMITIGGLIQLAGAILLTQLDYTTKSYWKYGFPGLILAGLGCSIAFYNSMQTLVVTTPVEIRDLVPGIANTSVELLIAATTASLASIIGQAKLAVDIEIKDEMIMQYHHALYLPLGLVGANVILSIFIQKRSSMVSCNNETPNKSLETSSSTFHETPHENYGTAQGSLSRVDALELSV</sequence>
<dbReference type="OrthoDB" id="440755at2759"/>
<gene>
    <name evidence="9" type="ORF">KUCA_T00002320001</name>
</gene>
<dbReference type="GO" id="GO:0016020">
    <property type="term" value="C:membrane"/>
    <property type="evidence" value="ECO:0007669"/>
    <property type="project" value="UniProtKB-SubCell"/>
</dbReference>
<keyword evidence="2" id="KW-0813">Transport</keyword>
<dbReference type="GO" id="GO:0022857">
    <property type="term" value="F:transmembrane transporter activity"/>
    <property type="evidence" value="ECO:0007669"/>
    <property type="project" value="InterPro"/>
</dbReference>
<dbReference type="GeneID" id="34519742"/>
<reference evidence="9" key="1">
    <citation type="submission" date="2013-12" db="EMBL/GenBank/DDBJ databases">
        <authorList>
            <person name="Genoscope - CEA"/>
        </authorList>
    </citation>
    <scope>NUCLEOTIDE SEQUENCE</scope>
    <source>
        <strain evidence="9">CBS 1993</strain>
    </source>
</reference>
<dbReference type="InterPro" id="IPR011701">
    <property type="entry name" value="MFS"/>
</dbReference>
<feature type="transmembrane region" description="Helical" evidence="7">
    <location>
        <begin position="139"/>
        <end position="157"/>
    </location>
</feature>
<dbReference type="Proteomes" id="UP000019384">
    <property type="component" value="Unassembled WGS sequence"/>
</dbReference>
<keyword evidence="3 7" id="KW-0812">Transmembrane</keyword>
<keyword evidence="4 7" id="KW-1133">Transmembrane helix</keyword>
<feature type="transmembrane region" description="Helical" evidence="7">
    <location>
        <begin position="307"/>
        <end position="324"/>
    </location>
</feature>